<evidence type="ECO:0000313" key="15">
    <source>
        <dbReference type="Proteomes" id="UP001374584"/>
    </source>
</evidence>
<evidence type="ECO:0000256" key="6">
    <source>
        <dbReference type="ARBA" id="ARBA00022801"/>
    </source>
</evidence>
<keyword evidence="5" id="KW-0479">Metal-binding</keyword>
<comment type="cofactor">
    <cofactor evidence="1">
        <name>Mn(2+)</name>
        <dbReference type="ChEBI" id="CHEBI:29035"/>
    </cofactor>
</comment>
<dbReference type="InterPro" id="IPR015655">
    <property type="entry name" value="PP2C"/>
</dbReference>
<evidence type="ECO:0000256" key="12">
    <source>
        <dbReference type="RuleBase" id="RU003465"/>
    </source>
</evidence>
<evidence type="ECO:0000256" key="3">
    <source>
        <dbReference type="ARBA" id="ARBA00006702"/>
    </source>
</evidence>
<evidence type="ECO:0000256" key="9">
    <source>
        <dbReference type="ARBA" id="ARBA00023211"/>
    </source>
</evidence>
<dbReference type="PROSITE" id="PS51746">
    <property type="entry name" value="PPM_2"/>
    <property type="match status" value="1"/>
</dbReference>
<dbReference type="SUPFAM" id="SSF81606">
    <property type="entry name" value="PP2C-like"/>
    <property type="match status" value="1"/>
</dbReference>
<evidence type="ECO:0000313" key="14">
    <source>
        <dbReference type="EMBL" id="KAK7378254.1"/>
    </source>
</evidence>
<evidence type="ECO:0000256" key="4">
    <source>
        <dbReference type="ARBA" id="ARBA00013081"/>
    </source>
</evidence>
<dbReference type="PANTHER" id="PTHR47992">
    <property type="entry name" value="PROTEIN PHOSPHATASE"/>
    <property type="match status" value="1"/>
</dbReference>
<comment type="catalytic activity">
    <reaction evidence="11">
        <text>O-phospho-L-threonyl-[protein] + H2O = L-threonyl-[protein] + phosphate</text>
        <dbReference type="Rhea" id="RHEA:47004"/>
        <dbReference type="Rhea" id="RHEA-COMP:11060"/>
        <dbReference type="Rhea" id="RHEA-COMP:11605"/>
        <dbReference type="ChEBI" id="CHEBI:15377"/>
        <dbReference type="ChEBI" id="CHEBI:30013"/>
        <dbReference type="ChEBI" id="CHEBI:43474"/>
        <dbReference type="ChEBI" id="CHEBI:61977"/>
        <dbReference type="EC" id="3.1.3.16"/>
    </reaction>
</comment>
<dbReference type="GO" id="GO:0046872">
    <property type="term" value="F:metal ion binding"/>
    <property type="evidence" value="ECO:0007669"/>
    <property type="project" value="UniProtKB-KW"/>
</dbReference>
<dbReference type="PROSITE" id="PS01032">
    <property type="entry name" value="PPM_1"/>
    <property type="match status" value="1"/>
</dbReference>
<accession>A0AAN9NS28</accession>
<dbReference type="Gene3D" id="3.60.40.10">
    <property type="entry name" value="PPM-type phosphatase domain"/>
    <property type="match status" value="1"/>
</dbReference>
<evidence type="ECO:0000256" key="8">
    <source>
        <dbReference type="ARBA" id="ARBA00022912"/>
    </source>
</evidence>
<keyword evidence="8 12" id="KW-0904">Protein phosphatase</keyword>
<evidence type="ECO:0000256" key="2">
    <source>
        <dbReference type="ARBA" id="ARBA00001946"/>
    </source>
</evidence>
<comment type="caution">
    <text evidence="14">The sequence shown here is derived from an EMBL/GenBank/DDBJ whole genome shotgun (WGS) entry which is preliminary data.</text>
</comment>
<evidence type="ECO:0000256" key="5">
    <source>
        <dbReference type="ARBA" id="ARBA00022723"/>
    </source>
</evidence>
<evidence type="ECO:0000256" key="11">
    <source>
        <dbReference type="ARBA" id="ARBA00048336"/>
    </source>
</evidence>
<dbReference type="EMBL" id="JAYMYR010000002">
    <property type="protein sequence ID" value="KAK7378254.1"/>
    <property type="molecule type" value="Genomic_DNA"/>
</dbReference>
<keyword evidence="6 12" id="KW-0378">Hydrolase</keyword>
<evidence type="ECO:0000256" key="7">
    <source>
        <dbReference type="ARBA" id="ARBA00022842"/>
    </source>
</evidence>
<dbReference type="Pfam" id="PF00481">
    <property type="entry name" value="PP2C"/>
    <property type="match status" value="1"/>
</dbReference>
<dbReference type="GO" id="GO:0004722">
    <property type="term" value="F:protein serine/threonine phosphatase activity"/>
    <property type="evidence" value="ECO:0007669"/>
    <property type="project" value="UniProtKB-EC"/>
</dbReference>
<dbReference type="EC" id="3.1.3.16" evidence="4"/>
<gene>
    <name evidence="14" type="ORF">VNO80_03692</name>
</gene>
<keyword evidence="15" id="KW-1185">Reference proteome</keyword>
<evidence type="ECO:0000256" key="10">
    <source>
        <dbReference type="ARBA" id="ARBA00047761"/>
    </source>
</evidence>
<comment type="similarity">
    <text evidence="3 12">Belongs to the PP2C family.</text>
</comment>
<name>A0AAN9NS28_PHACN</name>
<dbReference type="InterPro" id="IPR001932">
    <property type="entry name" value="PPM-type_phosphatase-like_dom"/>
</dbReference>
<protein>
    <recommendedName>
        <fullName evidence="4">protein-serine/threonine phosphatase</fullName>
        <ecNumber evidence="4">3.1.3.16</ecNumber>
    </recommendedName>
</protein>
<dbReference type="SMART" id="SM00332">
    <property type="entry name" value="PP2Cc"/>
    <property type="match status" value="1"/>
</dbReference>
<reference evidence="14 15" key="1">
    <citation type="submission" date="2024-01" db="EMBL/GenBank/DDBJ databases">
        <title>The genomes of 5 underutilized Papilionoideae crops provide insights into root nodulation and disease resistanc.</title>
        <authorList>
            <person name="Jiang F."/>
        </authorList>
    </citation>
    <scope>NUCLEOTIDE SEQUENCE [LARGE SCALE GENOMIC DNA]</scope>
    <source>
        <strain evidence="14">JINMINGXINNONG_FW02</strain>
        <tissue evidence="14">Leaves</tissue>
    </source>
</reference>
<dbReference type="CDD" id="cd00143">
    <property type="entry name" value="PP2Cc"/>
    <property type="match status" value="1"/>
</dbReference>
<dbReference type="Proteomes" id="UP001374584">
    <property type="component" value="Unassembled WGS sequence"/>
</dbReference>
<organism evidence="14 15">
    <name type="scientific">Phaseolus coccineus</name>
    <name type="common">Scarlet runner bean</name>
    <name type="synonym">Phaseolus multiflorus</name>
    <dbReference type="NCBI Taxonomy" id="3886"/>
    <lineage>
        <taxon>Eukaryota</taxon>
        <taxon>Viridiplantae</taxon>
        <taxon>Streptophyta</taxon>
        <taxon>Embryophyta</taxon>
        <taxon>Tracheophyta</taxon>
        <taxon>Spermatophyta</taxon>
        <taxon>Magnoliopsida</taxon>
        <taxon>eudicotyledons</taxon>
        <taxon>Gunneridae</taxon>
        <taxon>Pentapetalae</taxon>
        <taxon>rosids</taxon>
        <taxon>fabids</taxon>
        <taxon>Fabales</taxon>
        <taxon>Fabaceae</taxon>
        <taxon>Papilionoideae</taxon>
        <taxon>50 kb inversion clade</taxon>
        <taxon>NPAAA clade</taxon>
        <taxon>indigoferoid/millettioid clade</taxon>
        <taxon>Phaseoleae</taxon>
        <taxon>Phaseolus</taxon>
    </lineage>
</organism>
<sequence length="383" mass="43112">MWMFSWISNIVFSCLRPLRHYARMNSDDEQESSSIGNTLLWRRDLQKHSCGEFSFAVCQANGEIEDYSQVEIGSNVLFVGIYDGHGGPDASRFIRNRIFQHIIRIARQNRTLCEGTLREAISATEEDFLTVVSRSYTLDASMAQVGSCCLLGLIWRGILYIANLGDSRAIIGCAGRCNTIVAEQLTRDHNASLEEIRQELRTLHPNDPDIVVMNRGAWRVKGIIQVTRSIGDAYLKRPPFSLDPTFPQLLSEPLTEPVLSADPSLFSRILQPNDKFLIFASDGLWEHLSNQQAAEIVHRYPQNGIARRLVKTALKSAARRAGMEYSELQNIAKGNRRVFHDDITVIVIFLRQEADVNVPELSIRGFVDAAGPSSFRTLEDLMA</sequence>
<dbReference type="AlphaFoldDB" id="A0AAN9NS28"/>
<comment type="catalytic activity">
    <reaction evidence="10">
        <text>O-phospho-L-seryl-[protein] + H2O = L-seryl-[protein] + phosphate</text>
        <dbReference type="Rhea" id="RHEA:20629"/>
        <dbReference type="Rhea" id="RHEA-COMP:9863"/>
        <dbReference type="Rhea" id="RHEA-COMP:11604"/>
        <dbReference type="ChEBI" id="CHEBI:15377"/>
        <dbReference type="ChEBI" id="CHEBI:29999"/>
        <dbReference type="ChEBI" id="CHEBI:43474"/>
        <dbReference type="ChEBI" id="CHEBI:83421"/>
        <dbReference type="EC" id="3.1.3.16"/>
    </reaction>
</comment>
<dbReference type="InterPro" id="IPR036457">
    <property type="entry name" value="PPM-type-like_dom_sf"/>
</dbReference>
<keyword evidence="7" id="KW-0460">Magnesium</keyword>
<evidence type="ECO:0000259" key="13">
    <source>
        <dbReference type="PROSITE" id="PS51746"/>
    </source>
</evidence>
<dbReference type="FunFam" id="3.60.40.10:FF:000020">
    <property type="entry name" value="Probable protein phosphatase 2C 42"/>
    <property type="match status" value="1"/>
</dbReference>
<comment type="cofactor">
    <cofactor evidence="2">
        <name>Mg(2+)</name>
        <dbReference type="ChEBI" id="CHEBI:18420"/>
    </cofactor>
</comment>
<proteinExistence type="inferred from homology"/>
<feature type="domain" description="PPM-type phosphatase" evidence="13">
    <location>
        <begin position="49"/>
        <end position="350"/>
    </location>
</feature>
<dbReference type="InterPro" id="IPR000222">
    <property type="entry name" value="PP2C_BS"/>
</dbReference>
<keyword evidence="9" id="KW-0464">Manganese</keyword>
<evidence type="ECO:0000256" key="1">
    <source>
        <dbReference type="ARBA" id="ARBA00001936"/>
    </source>
</evidence>